<evidence type="ECO:0000313" key="12">
    <source>
        <dbReference type="Proteomes" id="UP000190776"/>
    </source>
</evidence>
<evidence type="ECO:0000256" key="8">
    <source>
        <dbReference type="PIRSR" id="PIRSR611150-1"/>
    </source>
</evidence>
<dbReference type="OrthoDB" id="2975078at2759"/>
<dbReference type="InterPro" id="IPR011150">
    <property type="entry name" value="Cutinase_monf"/>
</dbReference>
<accession>A0A1S8BAT0</accession>
<dbReference type="InterPro" id="IPR029058">
    <property type="entry name" value="AB_hydrolase_fold"/>
</dbReference>
<dbReference type="Proteomes" id="UP000190776">
    <property type="component" value="Unassembled WGS sequence"/>
</dbReference>
<dbReference type="SUPFAM" id="SSF53474">
    <property type="entry name" value="alpha/beta-Hydrolases"/>
    <property type="match status" value="1"/>
</dbReference>
<keyword evidence="6 9" id="KW-1015">Disulfide bond</keyword>
<evidence type="ECO:0000256" key="10">
    <source>
        <dbReference type="SAM" id="SignalP"/>
    </source>
</evidence>
<reference evidence="11 12" key="1">
    <citation type="submission" date="2017-01" db="EMBL/GenBank/DDBJ databases">
        <title>Draft genome sequence of Diplodia seriata F98.1, a fungal species involved in grapevine trunk diseases.</title>
        <authorList>
            <person name="Robert-Siegwald G."/>
            <person name="Vallet J."/>
            <person name="Abou-Mansour E."/>
            <person name="Xu J."/>
            <person name="Rey P."/>
            <person name="Bertsch C."/>
            <person name="Rego C."/>
            <person name="Larignon P."/>
            <person name="Fontaine F."/>
            <person name="Lebrun M.-H."/>
        </authorList>
    </citation>
    <scope>NUCLEOTIDE SEQUENCE [LARGE SCALE GENOMIC DNA]</scope>
    <source>
        <strain evidence="11 12">F98.1</strain>
    </source>
</reference>
<comment type="caution">
    <text evidence="11">The sequence shown here is derived from an EMBL/GenBank/DDBJ whole genome shotgun (WGS) entry which is preliminary data.</text>
</comment>
<dbReference type="GO" id="GO:0050525">
    <property type="term" value="F:cutinase activity"/>
    <property type="evidence" value="ECO:0007669"/>
    <property type="project" value="UniProtKB-EC"/>
</dbReference>
<evidence type="ECO:0000256" key="7">
    <source>
        <dbReference type="ARBA" id="ARBA00034045"/>
    </source>
</evidence>
<gene>
    <name evidence="11" type="ORF">BK809_0000226</name>
</gene>
<dbReference type="EMBL" id="MSZU01000093">
    <property type="protein sequence ID" value="OMP84443.1"/>
    <property type="molecule type" value="Genomic_DNA"/>
</dbReference>
<evidence type="ECO:0000256" key="5">
    <source>
        <dbReference type="ARBA" id="ARBA00022801"/>
    </source>
</evidence>
<evidence type="ECO:0000256" key="1">
    <source>
        <dbReference type="ARBA" id="ARBA00007534"/>
    </source>
</evidence>
<dbReference type="EC" id="3.1.1.74" evidence="2"/>
<dbReference type="AlphaFoldDB" id="A0A1S8BAT0"/>
<name>A0A1S8BAT0_9PEZI</name>
<dbReference type="GO" id="GO:0005576">
    <property type="term" value="C:extracellular region"/>
    <property type="evidence" value="ECO:0007669"/>
    <property type="project" value="InterPro"/>
</dbReference>
<organism evidence="11 12">
    <name type="scientific">Diplodia seriata</name>
    <dbReference type="NCBI Taxonomy" id="420778"/>
    <lineage>
        <taxon>Eukaryota</taxon>
        <taxon>Fungi</taxon>
        <taxon>Dikarya</taxon>
        <taxon>Ascomycota</taxon>
        <taxon>Pezizomycotina</taxon>
        <taxon>Dothideomycetes</taxon>
        <taxon>Dothideomycetes incertae sedis</taxon>
        <taxon>Botryosphaeriales</taxon>
        <taxon>Botryosphaeriaceae</taxon>
        <taxon>Diplodia</taxon>
    </lineage>
</organism>
<comment type="catalytic activity">
    <reaction evidence="7">
        <text>cutin + H2O = cutin monomers.</text>
        <dbReference type="EC" id="3.1.1.74"/>
    </reaction>
</comment>
<evidence type="ECO:0000256" key="9">
    <source>
        <dbReference type="PIRSR" id="PIRSR611150-2"/>
    </source>
</evidence>
<evidence type="ECO:0000256" key="3">
    <source>
        <dbReference type="ARBA" id="ARBA00022487"/>
    </source>
</evidence>
<feature type="signal peptide" evidence="10">
    <location>
        <begin position="1"/>
        <end position="18"/>
    </location>
</feature>
<feature type="active site" description="Proton donor/acceptor" evidence="8">
    <location>
        <position position="182"/>
    </location>
</feature>
<evidence type="ECO:0000256" key="2">
    <source>
        <dbReference type="ARBA" id="ARBA00013095"/>
    </source>
</evidence>
<feature type="chain" id="PRO_5012368235" description="cutinase" evidence="10">
    <location>
        <begin position="19"/>
        <end position="204"/>
    </location>
</feature>
<dbReference type="PRINTS" id="PR00129">
    <property type="entry name" value="CUTINASE"/>
</dbReference>
<comment type="similarity">
    <text evidence="1">Belongs to the cutinase family.</text>
</comment>
<feature type="disulfide bond" evidence="9">
    <location>
        <begin position="165"/>
        <end position="172"/>
    </location>
</feature>
<evidence type="ECO:0000256" key="6">
    <source>
        <dbReference type="ARBA" id="ARBA00023157"/>
    </source>
</evidence>
<protein>
    <recommendedName>
        <fullName evidence="2">cutinase</fullName>
        <ecNumber evidence="2">3.1.1.74</ecNumber>
    </recommendedName>
</protein>
<dbReference type="SMART" id="SM01110">
    <property type="entry name" value="Cutinase"/>
    <property type="match status" value="1"/>
</dbReference>
<dbReference type="PANTHER" id="PTHR48250">
    <property type="entry name" value="CUTINASE 2-RELATED"/>
    <property type="match status" value="1"/>
</dbReference>
<proteinExistence type="inferred from homology"/>
<dbReference type="Pfam" id="PF01083">
    <property type="entry name" value="Cutinase"/>
    <property type="match status" value="1"/>
</dbReference>
<feature type="active site" description="Nucleophile" evidence="8">
    <location>
        <position position="119"/>
    </location>
</feature>
<sequence length="204" mass="20304">MHPLTPLVSLALLALASATPLPLTPRQTTSCKAVMVIFARGTTEVGDLGSVAGPPLQTALNAKLPGQVSMQGVPAPAYPADVPGYLAGGSATGAAKMASMVKDAADACPEAKIVMAGYSQGGQLVHKAGAQLDGASAKQVAGAVIFGDPDYPKKVENVANLKVFCAAGDLICEGQPVILAPHLSYGANAGEAADWIASVTGGGN</sequence>
<feature type="active site" evidence="8">
    <location>
        <position position="169"/>
    </location>
</feature>
<dbReference type="Gene3D" id="3.40.50.1820">
    <property type="entry name" value="alpha/beta hydrolase"/>
    <property type="match status" value="1"/>
</dbReference>
<evidence type="ECO:0000313" key="11">
    <source>
        <dbReference type="EMBL" id="OMP84443.1"/>
    </source>
</evidence>
<feature type="disulfide bond" evidence="9">
    <location>
        <begin position="31"/>
        <end position="108"/>
    </location>
</feature>
<dbReference type="PANTHER" id="PTHR48250:SF1">
    <property type="entry name" value="CUTINASE"/>
    <property type="match status" value="1"/>
</dbReference>
<keyword evidence="4 10" id="KW-0732">Signal</keyword>
<keyword evidence="5" id="KW-0378">Hydrolase</keyword>
<dbReference type="InterPro" id="IPR000675">
    <property type="entry name" value="Cutinase/axe"/>
</dbReference>
<keyword evidence="3" id="KW-0719">Serine esterase</keyword>
<evidence type="ECO:0000256" key="4">
    <source>
        <dbReference type="ARBA" id="ARBA00022729"/>
    </source>
</evidence>
<dbReference type="GO" id="GO:0016052">
    <property type="term" value="P:carbohydrate catabolic process"/>
    <property type="evidence" value="ECO:0007669"/>
    <property type="project" value="TreeGrafter"/>
</dbReference>